<comment type="pathway">
    <text evidence="3">Carbohydrate metabolism; galactose metabolism.</text>
</comment>
<dbReference type="SUPFAM" id="SSF51735">
    <property type="entry name" value="NAD(P)-binding Rossmann-fold domains"/>
    <property type="match status" value="1"/>
</dbReference>
<evidence type="ECO:0000256" key="3">
    <source>
        <dbReference type="ARBA" id="ARBA00004947"/>
    </source>
</evidence>
<comment type="cofactor">
    <cofactor evidence="2">
        <name>NAD(+)</name>
        <dbReference type="ChEBI" id="CHEBI:57540"/>
    </cofactor>
</comment>
<evidence type="ECO:0000256" key="7">
    <source>
        <dbReference type="ARBA" id="ARBA00023235"/>
    </source>
</evidence>
<dbReference type="PANTHER" id="PTHR43725">
    <property type="entry name" value="UDP-GLUCOSE 4-EPIMERASE"/>
    <property type="match status" value="1"/>
</dbReference>
<protein>
    <recommendedName>
        <fullName evidence="11">NodB homology domain-containing protein</fullName>
    </recommendedName>
</protein>
<dbReference type="Gene3D" id="3.90.25.10">
    <property type="entry name" value="UDP-galactose 4-epimerase, domain 1"/>
    <property type="match status" value="1"/>
</dbReference>
<dbReference type="Pfam" id="PF01522">
    <property type="entry name" value="Polysacc_deac_1"/>
    <property type="match status" value="1"/>
</dbReference>
<keyword evidence="5" id="KW-0520">NAD</keyword>
<dbReference type="GO" id="GO:0016810">
    <property type="term" value="F:hydrolase activity, acting on carbon-nitrogen (but not peptide) bonds"/>
    <property type="evidence" value="ECO:0007669"/>
    <property type="project" value="InterPro"/>
</dbReference>
<dbReference type="InterPro" id="IPR005886">
    <property type="entry name" value="UDP_G4E"/>
</dbReference>
<dbReference type="Gene3D" id="3.40.50.720">
    <property type="entry name" value="NAD(P)-binding Rossmann-like Domain"/>
    <property type="match status" value="1"/>
</dbReference>
<comment type="pathway">
    <text evidence="4">Carbohydrate metabolism; hexose metabolism.</text>
</comment>
<comment type="similarity">
    <text evidence="10">In the C-terminal section; belongs to the aldose epimerase family.</text>
</comment>
<keyword evidence="7" id="KW-0413">Isomerase</keyword>
<dbReference type="AlphaFoldDB" id="A0AA38XX93"/>
<dbReference type="CDD" id="cd10969">
    <property type="entry name" value="CE4_Ecf1_like_5s"/>
    <property type="match status" value="1"/>
</dbReference>
<evidence type="ECO:0000256" key="8">
    <source>
        <dbReference type="ARBA" id="ARBA00037676"/>
    </source>
</evidence>
<dbReference type="InterPro" id="IPR011330">
    <property type="entry name" value="Glyco_hydro/deAcase_b/a-brl"/>
</dbReference>
<dbReference type="NCBIfam" id="NF007956">
    <property type="entry name" value="PRK10675.1"/>
    <property type="match status" value="1"/>
</dbReference>
<evidence type="ECO:0000313" key="12">
    <source>
        <dbReference type="EMBL" id="KAJ9625264.1"/>
    </source>
</evidence>
<comment type="function">
    <text evidence="8">Mutarotase converts alpha-aldose to the beta-anomer. It is active on D-glucose, L-arabinose, D-xylose, D-galactose, maltose and lactose.</text>
</comment>
<evidence type="ECO:0000259" key="11">
    <source>
        <dbReference type="PROSITE" id="PS51677"/>
    </source>
</evidence>
<dbReference type="PANTHER" id="PTHR43725:SF47">
    <property type="entry name" value="UDP-GLUCOSE 4-EPIMERASE"/>
    <property type="match status" value="1"/>
</dbReference>
<comment type="caution">
    <text evidence="12">The sequence shown here is derived from an EMBL/GenBank/DDBJ whole genome shotgun (WGS) entry which is preliminary data.</text>
</comment>
<keyword evidence="6" id="KW-0119">Carbohydrate metabolism</keyword>
<evidence type="ECO:0000256" key="6">
    <source>
        <dbReference type="ARBA" id="ARBA00023144"/>
    </source>
</evidence>
<evidence type="ECO:0000256" key="10">
    <source>
        <dbReference type="ARBA" id="ARBA00038238"/>
    </source>
</evidence>
<feature type="domain" description="NodB homology" evidence="11">
    <location>
        <begin position="41"/>
        <end position="203"/>
    </location>
</feature>
<dbReference type="GO" id="GO:0006012">
    <property type="term" value="P:galactose metabolic process"/>
    <property type="evidence" value="ECO:0007669"/>
    <property type="project" value="UniProtKB-KW"/>
</dbReference>
<dbReference type="Gene3D" id="3.20.20.370">
    <property type="entry name" value="Glycoside hydrolase/deacetylase"/>
    <property type="match status" value="1"/>
</dbReference>
<dbReference type="GO" id="GO:0003978">
    <property type="term" value="F:UDP-glucose 4-epimerase activity"/>
    <property type="evidence" value="ECO:0007669"/>
    <property type="project" value="UniProtKB-EC"/>
</dbReference>
<name>A0AA38XX93_9EURO</name>
<organism evidence="12">
    <name type="scientific">Knufia peltigerae</name>
    <dbReference type="NCBI Taxonomy" id="1002370"/>
    <lineage>
        <taxon>Eukaryota</taxon>
        <taxon>Fungi</taxon>
        <taxon>Dikarya</taxon>
        <taxon>Ascomycota</taxon>
        <taxon>Pezizomycotina</taxon>
        <taxon>Eurotiomycetes</taxon>
        <taxon>Chaetothyriomycetidae</taxon>
        <taxon>Chaetothyriales</taxon>
        <taxon>Trichomeriaceae</taxon>
        <taxon>Knufia</taxon>
    </lineage>
</organism>
<comment type="catalytic activity">
    <reaction evidence="1">
        <text>UDP-alpha-D-glucose = UDP-alpha-D-galactose</text>
        <dbReference type="Rhea" id="RHEA:22168"/>
        <dbReference type="ChEBI" id="CHEBI:58885"/>
        <dbReference type="ChEBI" id="CHEBI:66914"/>
        <dbReference type="EC" id="5.1.3.2"/>
    </reaction>
</comment>
<reference evidence="12" key="1">
    <citation type="submission" date="2022-10" db="EMBL/GenBank/DDBJ databases">
        <title>Culturing micro-colonial fungi from biological soil crusts in the Mojave desert and describing Neophaeococcomyces mojavensis, and introducing the new genera and species Taxawa tesnikishii.</title>
        <authorList>
            <person name="Kurbessoian T."/>
            <person name="Stajich J.E."/>
        </authorList>
    </citation>
    <scope>NUCLEOTIDE SEQUENCE</scope>
    <source>
        <strain evidence="12">TK_35</strain>
    </source>
</reference>
<dbReference type="PROSITE" id="PS51677">
    <property type="entry name" value="NODB"/>
    <property type="match status" value="1"/>
</dbReference>
<dbReference type="InterPro" id="IPR001509">
    <property type="entry name" value="Epimerase_deHydtase"/>
</dbReference>
<evidence type="ECO:0000256" key="9">
    <source>
        <dbReference type="ARBA" id="ARBA00037955"/>
    </source>
</evidence>
<dbReference type="SUPFAM" id="SSF88713">
    <property type="entry name" value="Glycoside hydrolase/deacetylase"/>
    <property type="match status" value="1"/>
</dbReference>
<proteinExistence type="inferred from homology"/>
<dbReference type="EMBL" id="JAPDRN010000089">
    <property type="protein sequence ID" value="KAJ9625264.1"/>
    <property type="molecule type" value="Genomic_DNA"/>
</dbReference>
<evidence type="ECO:0000256" key="2">
    <source>
        <dbReference type="ARBA" id="ARBA00001911"/>
    </source>
</evidence>
<sequence length="610" mass="67688">MITVSPENFESQIAWLARTGWTSLTLDQYAGFLAGKPVPRKSIVITFDDGYLDNWVYAHPILQKYGMHAVVFVVTGWMHEGPMRPHAGITGATLPETPEHRACEDLIYKQDRSDEVMMRWSEARAAIEAGTFEIHCHTHTHTRWLRRQDLDRAQRRAGISGDLSKAREVLLEKLGEVSDTLCWPYGDFDQDYIEVAREQGFRYLHTTHPFGRNVVGGDPERIYRFAIRNRPASWLRKRIAWSYNPLIAPLFNGFKARQKKMLRQGSSNRVEGLQEMNVLVTGGAGFIGSHTCVELQQQGHAVVIVDSLCNSDAGVIGRIGDITGITPPFVQVDVRDRARIAALLREHSIDAVLHFAALKSVGESRQMPLDYFDNNISGTLALLGAMRDAGVGIFVFSSSATVYGDQDHCPVAETAATCAMTPYGRSKLVVEQLLSDLVGADATLHVATLRYFNPVGAHSSALIGELPHGTPSNLMPYIAQVAAGLLPEVQVFGDDYPTCDGTGVRDYIHVEDVARAHVLALQYLRDKRRSITLNLGTGQGHSVLELIKAFEQTVGRPIPFRITGRRSGDIAVSFADPSLALRELGWTARHGLADMCRDTWKWQTEMTRSA</sequence>
<evidence type="ECO:0000256" key="5">
    <source>
        <dbReference type="ARBA" id="ARBA00023027"/>
    </source>
</evidence>
<evidence type="ECO:0000256" key="4">
    <source>
        <dbReference type="ARBA" id="ARBA00005028"/>
    </source>
</evidence>
<dbReference type="GO" id="GO:0005829">
    <property type="term" value="C:cytosol"/>
    <property type="evidence" value="ECO:0007669"/>
    <property type="project" value="TreeGrafter"/>
</dbReference>
<accession>A0AA38XX93</accession>
<dbReference type="CDD" id="cd05247">
    <property type="entry name" value="UDP_G4E_1_SDR_e"/>
    <property type="match status" value="1"/>
</dbReference>
<dbReference type="NCBIfam" id="TIGR01179">
    <property type="entry name" value="galE"/>
    <property type="match status" value="1"/>
</dbReference>
<evidence type="ECO:0000256" key="1">
    <source>
        <dbReference type="ARBA" id="ARBA00000083"/>
    </source>
</evidence>
<dbReference type="InterPro" id="IPR002509">
    <property type="entry name" value="NODB_dom"/>
</dbReference>
<dbReference type="InterPro" id="IPR036291">
    <property type="entry name" value="NAD(P)-bd_dom_sf"/>
</dbReference>
<dbReference type="Pfam" id="PF01370">
    <property type="entry name" value="Epimerase"/>
    <property type="match status" value="1"/>
</dbReference>
<keyword evidence="6" id="KW-0299">Galactose metabolism</keyword>
<comment type="similarity">
    <text evidence="9">In the N-terminal section; belongs to the NAD(P)-dependent epimerase/dehydratase family.</text>
</comment>
<gene>
    <name evidence="12" type="ORF">H2204_010507</name>
</gene>